<evidence type="ECO:0000256" key="3">
    <source>
        <dbReference type="ARBA" id="ARBA00022737"/>
    </source>
</evidence>
<dbReference type="InterPro" id="IPR013087">
    <property type="entry name" value="Znf_C2H2_type"/>
</dbReference>
<feature type="compositionally biased region" description="Basic and acidic residues" evidence="11">
    <location>
        <begin position="182"/>
        <end position="191"/>
    </location>
</feature>
<feature type="domain" description="C2H2-type" evidence="13">
    <location>
        <begin position="275"/>
        <end position="303"/>
    </location>
</feature>
<dbReference type="InterPro" id="IPR011333">
    <property type="entry name" value="SKP1/BTB/POZ_sf"/>
</dbReference>
<dbReference type="GO" id="GO:0005634">
    <property type="term" value="C:nucleus"/>
    <property type="evidence" value="ECO:0007669"/>
    <property type="project" value="UniProtKB-SubCell"/>
</dbReference>
<dbReference type="Gene3D" id="3.30.160.60">
    <property type="entry name" value="Classic Zinc Finger"/>
    <property type="match status" value="8"/>
</dbReference>
<dbReference type="GO" id="GO:0000981">
    <property type="term" value="F:DNA-binding transcription factor activity, RNA polymerase II-specific"/>
    <property type="evidence" value="ECO:0007669"/>
    <property type="project" value="TreeGrafter"/>
</dbReference>
<accession>A0AAD9KLW2</accession>
<evidence type="ECO:0000259" key="13">
    <source>
        <dbReference type="PROSITE" id="PS50157"/>
    </source>
</evidence>
<dbReference type="FunFam" id="3.30.160.60:FF:000145">
    <property type="entry name" value="Zinc finger protein 574"/>
    <property type="match status" value="1"/>
</dbReference>
<comment type="caution">
    <text evidence="14">The sequence shown here is derived from an EMBL/GenBank/DDBJ whole genome shotgun (WGS) entry which is preliminary data.</text>
</comment>
<evidence type="ECO:0000256" key="1">
    <source>
        <dbReference type="ARBA" id="ARBA00004123"/>
    </source>
</evidence>
<dbReference type="EMBL" id="JAODUO010000838">
    <property type="protein sequence ID" value="KAK2173973.1"/>
    <property type="molecule type" value="Genomic_DNA"/>
</dbReference>
<feature type="domain" description="C2H2-type" evidence="13">
    <location>
        <begin position="219"/>
        <end position="246"/>
    </location>
</feature>
<evidence type="ECO:0000256" key="8">
    <source>
        <dbReference type="ARBA" id="ARBA00023163"/>
    </source>
</evidence>
<gene>
    <name evidence="14" type="ORF">NP493_838g01019</name>
</gene>
<dbReference type="FunFam" id="3.30.160.60:FF:000100">
    <property type="entry name" value="Zinc finger 45-like"/>
    <property type="match status" value="2"/>
</dbReference>
<name>A0AAD9KLW2_RIDPI</name>
<feature type="domain" description="C2H2-type" evidence="13">
    <location>
        <begin position="417"/>
        <end position="445"/>
    </location>
</feature>
<feature type="domain" description="C2H2-type" evidence="13">
    <location>
        <begin position="247"/>
        <end position="274"/>
    </location>
</feature>
<feature type="domain" description="C2H2-type" evidence="13">
    <location>
        <begin position="332"/>
        <end position="359"/>
    </location>
</feature>
<feature type="domain" description="C2H2-type" evidence="13">
    <location>
        <begin position="304"/>
        <end position="331"/>
    </location>
</feature>
<reference evidence="14" key="1">
    <citation type="journal article" date="2023" name="Mol. Biol. Evol.">
        <title>Third-Generation Sequencing Reveals the Adaptive Role of the Epigenome in Three Deep-Sea Polychaetes.</title>
        <authorList>
            <person name="Perez M."/>
            <person name="Aroh O."/>
            <person name="Sun Y."/>
            <person name="Lan Y."/>
            <person name="Juniper S.K."/>
            <person name="Young C.R."/>
            <person name="Angers B."/>
            <person name="Qian P.Y."/>
        </authorList>
    </citation>
    <scope>NUCLEOTIDE SEQUENCE</scope>
    <source>
        <strain evidence="14">R07B-5</strain>
    </source>
</reference>
<dbReference type="Gene3D" id="3.30.710.10">
    <property type="entry name" value="Potassium Channel Kv1.1, Chain A"/>
    <property type="match status" value="1"/>
</dbReference>
<keyword evidence="4 10" id="KW-0863">Zinc-finger</keyword>
<evidence type="ECO:0000256" key="7">
    <source>
        <dbReference type="ARBA" id="ARBA00023125"/>
    </source>
</evidence>
<keyword evidence="6" id="KW-0805">Transcription regulation</keyword>
<sequence>MVLLRKDETWCTSLCHTLDDMRKTTFSDVIIQAEGDDVLKAHNCILAAASPVLKTRLVLSQHYLYIPKISKRTWEILLQFIYTGNLAVSQVSEIHDVLRIAKQLEMTGLTSLCKDVLKGNVEKSKRVRVNETRIVVETDTSQDKFAGSPECDDGRYSVAYVGMAVIAVGFNCESNAITQETNRTESEHDNTADDDVADDSVDSVSHTESETIKSNENPVSCEICGKMFRKNAYLRNHLFQHTGERPYKCWDCGLAFTLQSNLNRHKRIHTGKRSYECSLCDKSFSRRDTLSRHKKVRHNDEKPFPCPQCGKRFKLKHEVPVHMRIHADDKPFVCEICGKTFSRMNYLAAHRCTHSDARPHQCPNCPKSFKDRASVNRHQLTHSKLKWHMCPTCGKMYSSKSQLVSHEYGHRGLQIRYPCSQCGKGFSSKSHVVRHMRNVHENRMTCSTAALAKQVVLISGSLG</sequence>
<dbReference type="PROSITE" id="PS50157">
    <property type="entry name" value="ZINC_FINGER_C2H2_2"/>
    <property type="match status" value="8"/>
</dbReference>
<evidence type="ECO:0000256" key="10">
    <source>
        <dbReference type="PROSITE-ProRule" id="PRU00042"/>
    </source>
</evidence>
<dbReference type="SMART" id="SM00355">
    <property type="entry name" value="ZnF_C2H2"/>
    <property type="match status" value="8"/>
</dbReference>
<keyword evidence="5" id="KW-0862">Zinc</keyword>
<keyword evidence="7" id="KW-0238">DNA-binding</keyword>
<feature type="region of interest" description="Disordered" evidence="11">
    <location>
        <begin position="180"/>
        <end position="213"/>
    </location>
</feature>
<dbReference type="Pfam" id="PF00651">
    <property type="entry name" value="BTB"/>
    <property type="match status" value="1"/>
</dbReference>
<keyword evidence="2" id="KW-0479">Metal-binding</keyword>
<dbReference type="FunFam" id="3.30.160.60:FF:001732">
    <property type="entry name" value="Zgc:162936"/>
    <property type="match status" value="1"/>
</dbReference>
<dbReference type="GO" id="GO:0000978">
    <property type="term" value="F:RNA polymerase II cis-regulatory region sequence-specific DNA binding"/>
    <property type="evidence" value="ECO:0007669"/>
    <property type="project" value="TreeGrafter"/>
</dbReference>
<comment type="subcellular location">
    <subcellularLocation>
        <location evidence="1">Nucleus</location>
    </subcellularLocation>
</comment>
<evidence type="ECO:0000256" key="2">
    <source>
        <dbReference type="ARBA" id="ARBA00022723"/>
    </source>
</evidence>
<dbReference type="FunFam" id="3.30.160.60:FF:000060">
    <property type="entry name" value="zinc finger protein 436"/>
    <property type="match status" value="1"/>
</dbReference>
<proteinExistence type="predicted"/>
<dbReference type="GO" id="GO:0008270">
    <property type="term" value="F:zinc ion binding"/>
    <property type="evidence" value="ECO:0007669"/>
    <property type="project" value="UniProtKB-KW"/>
</dbReference>
<dbReference type="Proteomes" id="UP001209878">
    <property type="component" value="Unassembled WGS sequence"/>
</dbReference>
<evidence type="ECO:0000256" key="4">
    <source>
        <dbReference type="ARBA" id="ARBA00022771"/>
    </source>
</evidence>
<feature type="compositionally biased region" description="Acidic residues" evidence="11">
    <location>
        <begin position="192"/>
        <end position="201"/>
    </location>
</feature>
<dbReference type="FunFam" id="3.30.160.60:FF:000646">
    <property type="entry name" value="Myeloid zinc finger 1"/>
    <property type="match status" value="1"/>
</dbReference>
<dbReference type="PROSITE" id="PS00028">
    <property type="entry name" value="ZINC_FINGER_C2H2_1"/>
    <property type="match status" value="7"/>
</dbReference>
<dbReference type="PANTHER" id="PTHR46105">
    <property type="entry name" value="AGAP004733-PA"/>
    <property type="match status" value="1"/>
</dbReference>
<dbReference type="PANTHER" id="PTHR46105:SF28">
    <property type="entry name" value="ZINC FINGER PROTEIN 37-LIKE"/>
    <property type="match status" value="1"/>
</dbReference>
<keyword evidence="15" id="KW-1185">Reference proteome</keyword>
<keyword evidence="3" id="KW-0677">Repeat</keyword>
<dbReference type="FunFam" id="3.30.160.60:FF:000638">
    <property type="entry name" value="Zinc finger protein 184"/>
    <property type="match status" value="1"/>
</dbReference>
<evidence type="ECO:0000256" key="9">
    <source>
        <dbReference type="ARBA" id="ARBA00023242"/>
    </source>
</evidence>
<feature type="domain" description="BTB" evidence="12">
    <location>
        <begin position="27"/>
        <end position="90"/>
    </location>
</feature>
<dbReference type="InterPro" id="IPR036236">
    <property type="entry name" value="Znf_C2H2_sf"/>
</dbReference>
<dbReference type="InterPro" id="IPR050457">
    <property type="entry name" value="ZnFinger_BTB_dom_contain"/>
</dbReference>
<dbReference type="InterPro" id="IPR000210">
    <property type="entry name" value="BTB/POZ_dom"/>
</dbReference>
<protein>
    <submittedName>
        <fullName evidence="14">Uncharacterized protein</fullName>
    </submittedName>
</protein>
<dbReference type="PROSITE" id="PS50097">
    <property type="entry name" value="BTB"/>
    <property type="match status" value="1"/>
</dbReference>
<evidence type="ECO:0000259" key="12">
    <source>
        <dbReference type="PROSITE" id="PS50097"/>
    </source>
</evidence>
<evidence type="ECO:0000256" key="11">
    <source>
        <dbReference type="SAM" id="MobiDB-lite"/>
    </source>
</evidence>
<dbReference type="SMART" id="SM00225">
    <property type="entry name" value="BTB"/>
    <property type="match status" value="1"/>
</dbReference>
<dbReference type="Pfam" id="PF00096">
    <property type="entry name" value="zf-C2H2"/>
    <property type="match status" value="8"/>
</dbReference>
<dbReference type="AlphaFoldDB" id="A0AAD9KLW2"/>
<dbReference type="GO" id="GO:0005694">
    <property type="term" value="C:chromosome"/>
    <property type="evidence" value="ECO:0007669"/>
    <property type="project" value="UniProtKB-ARBA"/>
</dbReference>
<keyword evidence="8" id="KW-0804">Transcription</keyword>
<feature type="domain" description="C2H2-type" evidence="13">
    <location>
        <begin position="388"/>
        <end position="415"/>
    </location>
</feature>
<keyword evidence="9" id="KW-0539">Nucleus</keyword>
<evidence type="ECO:0000256" key="6">
    <source>
        <dbReference type="ARBA" id="ARBA00023015"/>
    </source>
</evidence>
<feature type="domain" description="C2H2-type" evidence="13">
    <location>
        <begin position="360"/>
        <end position="387"/>
    </location>
</feature>
<evidence type="ECO:0000313" key="15">
    <source>
        <dbReference type="Proteomes" id="UP001209878"/>
    </source>
</evidence>
<dbReference type="GO" id="GO:0045893">
    <property type="term" value="P:positive regulation of DNA-templated transcription"/>
    <property type="evidence" value="ECO:0007669"/>
    <property type="project" value="UniProtKB-ARBA"/>
</dbReference>
<evidence type="ECO:0000256" key="5">
    <source>
        <dbReference type="ARBA" id="ARBA00022833"/>
    </source>
</evidence>
<evidence type="ECO:0000313" key="14">
    <source>
        <dbReference type="EMBL" id="KAK2173973.1"/>
    </source>
</evidence>
<dbReference type="SUPFAM" id="SSF54695">
    <property type="entry name" value="POZ domain"/>
    <property type="match status" value="1"/>
</dbReference>
<organism evidence="14 15">
    <name type="scientific">Ridgeia piscesae</name>
    <name type="common">Tubeworm</name>
    <dbReference type="NCBI Taxonomy" id="27915"/>
    <lineage>
        <taxon>Eukaryota</taxon>
        <taxon>Metazoa</taxon>
        <taxon>Spiralia</taxon>
        <taxon>Lophotrochozoa</taxon>
        <taxon>Annelida</taxon>
        <taxon>Polychaeta</taxon>
        <taxon>Sedentaria</taxon>
        <taxon>Canalipalpata</taxon>
        <taxon>Sabellida</taxon>
        <taxon>Siboglinidae</taxon>
        <taxon>Ridgeia</taxon>
    </lineage>
</organism>
<dbReference type="SUPFAM" id="SSF57667">
    <property type="entry name" value="beta-beta-alpha zinc fingers"/>
    <property type="match status" value="5"/>
</dbReference>